<dbReference type="InterPro" id="IPR000477">
    <property type="entry name" value="RT_dom"/>
</dbReference>
<keyword evidence="3" id="KW-1185">Reference proteome</keyword>
<name>A0A453M9N5_AEGTS</name>
<accession>A0A453M9N5</accession>
<protein>
    <recommendedName>
        <fullName evidence="1">Reverse transcriptase domain-containing protein</fullName>
    </recommendedName>
</protein>
<dbReference type="Pfam" id="PF00078">
    <property type="entry name" value="RVT_1"/>
    <property type="match status" value="1"/>
</dbReference>
<proteinExistence type="predicted"/>
<dbReference type="STRING" id="200361.A0A453M9N5"/>
<reference evidence="3" key="1">
    <citation type="journal article" date="2014" name="Science">
        <title>Ancient hybridizations among the ancestral genomes of bread wheat.</title>
        <authorList>
            <consortium name="International Wheat Genome Sequencing Consortium,"/>
            <person name="Marcussen T."/>
            <person name="Sandve S.R."/>
            <person name="Heier L."/>
            <person name="Spannagl M."/>
            <person name="Pfeifer M."/>
            <person name="Jakobsen K.S."/>
            <person name="Wulff B.B."/>
            <person name="Steuernagel B."/>
            <person name="Mayer K.F."/>
            <person name="Olsen O.A."/>
        </authorList>
    </citation>
    <scope>NUCLEOTIDE SEQUENCE [LARGE SCALE GENOMIC DNA]</scope>
    <source>
        <strain evidence="3">cv. AL8/78</strain>
    </source>
</reference>
<feature type="domain" description="Reverse transcriptase" evidence="1">
    <location>
        <begin position="1"/>
        <end position="148"/>
    </location>
</feature>
<dbReference type="Proteomes" id="UP000015105">
    <property type="component" value="Chromosome 5D"/>
</dbReference>
<evidence type="ECO:0000259" key="1">
    <source>
        <dbReference type="PROSITE" id="PS50878"/>
    </source>
</evidence>
<organism evidence="2 3">
    <name type="scientific">Aegilops tauschii subsp. strangulata</name>
    <name type="common">Goatgrass</name>
    <dbReference type="NCBI Taxonomy" id="200361"/>
    <lineage>
        <taxon>Eukaryota</taxon>
        <taxon>Viridiplantae</taxon>
        <taxon>Streptophyta</taxon>
        <taxon>Embryophyta</taxon>
        <taxon>Tracheophyta</taxon>
        <taxon>Spermatophyta</taxon>
        <taxon>Magnoliopsida</taxon>
        <taxon>Liliopsida</taxon>
        <taxon>Poales</taxon>
        <taxon>Poaceae</taxon>
        <taxon>BOP clade</taxon>
        <taxon>Pooideae</taxon>
        <taxon>Triticodae</taxon>
        <taxon>Triticeae</taxon>
        <taxon>Triticinae</taxon>
        <taxon>Aegilops</taxon>
    </lineage>
</organism>
<reference evidence="2" key="3">
    <citation type="journal article" date="2017" name="Nature">
        <title>Genome sequence of the progenitor of the wheat D genome Aegilops tauschii.</title>
        <authorList>
            <person name="Luo M.C."/>
            <person name="Gu Y.Q."/>
            <person name="Puiu D."/>
            <person name="Wang H."/>
            <person name="Twardziok S.O."/>
            <person name="Deal K.R."/>
            <person name="Huo N."/>
            <person name="Zhu T."/>
            <person name="Wang L."/>
            <person name="Wang Y."/>
            <person name="McGuire P.E."/>
            <person name="Liu S."/>
            <person name="Long H."/>
            <person name="Ramasamy R.K."/>
            <person name="Rodriguez J.C."/>
            <person name="Van S.L."/>
            <person name="Yuan L."/>
            <person name="Wang Z."/>
            <person name="Xia Z."/>
            <person name="Xiao L."/>
            <person name="Anderson O.D."/>
            <person name="Ouyang S."/>
            <person name="Liang Y."/>
            <person name="Zimin A.V."/>
            <person name="Pertea G."/>
            <person name="Qi P."/>
            <person name="Bennetzen J.L."/>
            <person name="Dai X."/>
            <person name="Dawson M.W."/>
            <person name="Muller H.G."/>
            <person name="Kugler K."/>
            <person name="Rivarola-Duarte L."/>
            <person name="Spannagl M."/>
            <person name="Mayer K.F.X."/>
            <person name="Lu F.H."/>
            <person name="Bevan M.W."/>
            <person name="Leroy P."/>
            <person name="Li P."/>
            <person name="You F.M."/>
            <person name="Sun Q."/>
            <person name="Liu Z."/>
            <person name="Lyons E."/>
            <person name="Wicker T."/>
            <person name="Salzberg S.L."/>
            <person name="Devos K.M."/>
            <person name="Dvorak J."/>
        </authorList>
    </citation>
    <scope>NUCLEOTIDE SEQUENCE [LARGE SCALE GENOMIC DNA]</scope>
    <source>
        <strain evidence="2">cv. AL8/78</strain>
    </source>
</reference>
<dbReference type="PROSITE" id="PS50878">
    <property type="entry name" value="RT_POL"/>
    <property type="match status" value="1"/>
</dbReference>
<sequence>MEGVVLLHEVVHELKVQKKDGLLLEIDFEKTYDTFKCPFLYQMLQAKGFRDVWCDWVMELVRGDKVVDKVNAQSGPYFPTFKGVRQGYPLSPLLCNIIVDGLAILVKRAHDHGLIFGMVPHLVNDGLVILQYAHDSIFLLEDDLAKAR</sequence>
<reference evidence="2" key="5">
    <citation type="journal article" date="2021" name="G3 (Bethesda)">
        <title>Aegilops tauschii genome assembly Aet v5.0 features greater sequence contiguity and improved annotation.</title>
        <authorList>
            <person name="Wang L."/>
            <person name="Zhu T."/>
            <person name="Rodriguez J.C."/>
            <person name="Deal K.R."/>
            <person name="Dubcovsky J."/>
            <person name="McGuire P.E."/>
            <person name="Lux T."/>
            <person name="Spannagl M."/>
            <person name="Mayer K.F.X."/>
            <person name="Baldrich P."/>
            <person name="Meyers B.C."/>
            <person name="Huo N."/>
            <person name="Gu Y.Q."/>
            <person name="Zhou H."/>
            <person name="Devos K.M."/>
            <person name="Bennetzen J.L."/>
            <person name="Unver T."/>
            <person name="Budak H."/>
            <person name="Gulick P.J."/>
            <person name="Galiba G."/>
            <person name="Kalapos B."/>
            <person name="Nelson D.R."/>
            <person name="Li P."/>
            <person name="You F.M."/>
            <person name="Luo M.C."/>
            <person name="Dvorak J."/>
        </authorList>
    </citation>
    <scope>NUCLEOTIDE SEQUENCE [LARGE SCALE GENOMIC DNA]</scope>
    <source>
        <strain evidence="2">cv. AL8/78</strain>
    </source>
</reference>
<dbReference type="PANTHER" id="PTHR19446">
    <property type="entry name" value="REVERSE TRANSCRIPTASES"/>
    <property type="match status" value="1"/>
</dbReference>
<dbReference type="InterPro" id="IPR043502">
    <property type="entry name" value="DNA/RNA_pol_sf"/>
</dbReference>
<evidence type="ECO:0000313" key="3">
    <source>
        <dbReference type="Proteomes" id="UP000015105"/>
    </source>
</evidence>
<reference evidence="3" key="2">
    <citation type="journal article" date="2017" name="Nat. Plants">
        <title>The Aegilops tauschii genome reveals multiple impacts of transposons.</title>
        <authorList>
            <person name="Zhao G."/>
            <person name="Zou C."/>
            <person name="Li K."/>
            <person name="Wang K."/>
            <person name="Li T."/>
            <person name="Gao L."/>
            <person name="Zhang X."/>
            <person name="Wang H."/>
            <person name="Yang Z."/>
            <person name="Liu X."/>
            <person name="Jiang W."/>
            <person name="Mao L."/>
            <person name="Kong X."/>
            <person name="Jiao Y."/>
            <person name="Jia J."/>
        </authorList>
    </citation>
    <scope>NUCLEOTIDE SEQUENCE [LARGE SCALE GENOMIC DNA]</scope>
    <source>
        <strain evidence="3">cv. AL8/78</strain>
    </source>
</reference>
<reference evidence="2" key="4">
    <citation type="submission" date="2019-03" db="UniProtKB">
        <authorList>
            <consortium name="EnsemblPlants"/>
        </authorList>
    </citation>
    <scope>IDENTIFICATION</scope>
</reference>
<evidence type="ECO:0000313" key="2">
    <source>
        <dbReference type="EnsemblPlants" id="AET5Gv21108100.1"/>
    </source>
</evidence>
<dbReference type="EnsemblPlants" id="AET5Gv21108100.1">
    <property type="protein sequence ID" value="AET5Gv21108100.1"/>
    <property type="gene ID" value="AET5Gv21108100"/>
</dbReference>
<dbReference type="SUPFAM" id="SSF56672">
    <property type="entry name" value="DNA/RNA polymerases"/>
    <property type="match status" value="1"/>
</dbReference>
<dbReference type="Gramene" id="AET5Gv21108100.1">
    <property type="protein sequence ID" value="AET5Gv21108100.1"/>
    <property type="gene ID" value="AET5Gv21108100"/>
</dbReference>
<dbReference type="AlphaFoldDB" id="A0A453M9N5"/>